<proteinExistence type="predicted"/>
<dbReference type="InterPro" id="IPR000387">
    <property type="entry name" value="Tyr_Pase_dom"/>
</dbReference>
<dbReference type="InterPro" id="IPR026893">
    <property type="entry name" value="Tyr/Ser_Pase_IphP-type"/>
</dbReference>
<dbReference type="OrthoDB" id="9988524at2759"/>
<dbReference type="PANTHER" id="PTHR31126">
    <property type="entry name" value="TYROSINE-PROTEIN PHOSPHATASE"/>
    <property type="match status" value="1"/>
</dbReference>
<evidence type="ECO:0000259" key="1">
    <source>
        <dbReference type="PROSITE" id="PS50056"/>
    </source>
</evidence>
<dbReference type="Gene3D" id="3.90.190.10">
    <property type="entry name" value="Protein tyrosine phosphatase superfamily"/>
    <property type="match status" value="1"/>
</dbReference>
<reference evidence="2 3" key="1">
    <citation type="journal article" date="2019" name="Nat. Ecol. Evol.">
        <title>Megaphylogeny resolves global patterns of mushroom evolution.</title>
        <authorList>
            <person name="Varga T."/>
            <person name="Krizsan K."/>
            <person name="Foldi C."/>
            <person name="Dima B."/>
            <person name="Sanchez-Garcia M."/>
            <person name="Sanchez-Ramirez S."/>
            <person name="Szollosi G.J."/>
            <person name="Szarkandi J.G."/>
            <person name="Papp V."/>
            <person name="Albert L."/>
            <person name="Andreopoulos W."/>
            <person name="Angelini C."/>
            <person name="Antonin V."/>
            <person name="Barry K.W."/>
            <person name="Bougher N.L."/>
            <person name="Buchanan P."/>
            <person name="Buyck B."/>
            <person name="Bense V."/>
            <person name="Catcheside P."/>
            <person name="Chovatia M."/>
            <person name="Cooper J."/>
            <person name="Damon W."/>
            <person name="Desjardin D."/>
            <person name="Finy P."/>
            <person name="Geml J."/>
            <person name="Haridas S."/>
            <person name="Hughes K."/>
            <person name="Justo A."/>
            <person name="Karasinski D."/>
            <person name="Kautmanova I."/>
            <person name="Kiss B."/>
            <person name="Kocsube S."/>
            <person name="Kotiranta H."/>
            <person name="LaButti K.M."/>
            <person name="Lechner B.E."/>
            <person name="Liimatainen K."/>
            <person name="Lipzen A."/>
            <person name="Lukacs Z."/>
            <person name="Mihaltcheva S."/>
            <person name="Morgado L.N."/>
            <person name="Niskanen T."/>
            <person name="Noordeloos M.E."/>
            <person name="Ohm R.A."/>
            <person name="Ortiz-Santana B."/>
            <person name="Ovrebo C."/>
            <person name="Racz N."/>
            <person name="Riley R."/>
            <person name="Savchenko A."/>
            <person name="Shiryaev A."/>
            <person name="Soop K."/>
            <person name="Spirin V."/>
            <person name="Szebenyi C."/>
            <person name="Tomsovsky M."/>
            <person name="Tulloss R.E."/>
            <person name="Uehling J."/>
            <person name="Grigoriev I.V."/>
            <person name="Vagvolgyi C."/>
            <person name="Papp T."/>
            <person name="Martin F.M."/>
            <person name="Miettinen O."/>
            <person name="Hibbett D.S."/>
            <person name="Nagy L.G."/>
        </authorList>
    </citation>
    <scope>NUCLEOTIDE SEQUENCE [LARGE SCALE GENOMIC DNA]</scope>
    <source>
        <strain evidence="2 3">CBS 166.37</strain>
    </source>
</reference>
<dbReference type="STRING" id="68775.A0A5C3MC32"/>
<dbReference type="AlphaFoldDB" id="A0A5C3MC32"/>
<protein>
    <submittedName>
        <fullName evidence="2">Protein-tyrosine phosphatase-like protein</fullName>
    </submittedName>
</protein>
<gene>
    <name evidence="2" type="ORF">BDQ12DRAFT_630501</name>
</gene>
<dbReference type="SUPFAM" id="SSF52799">
    <property type="entry name" value="(Phosphotyrosine protein) phosphatases II"/>
    <property type="match status" value="1"/>
</dbReference>
<keyword evidence="3" id="KW-1185">Reference proteome</keyword>
<dbReference type="PANTHER" id="PTHR31126:SF1">
    <property type="entry name" value="TYROSINE SPECIFIC PROTEIN PHOSPHATASES DOMAIN-CONTAINING PROTEIN"/>
    <property type="match status" value="1"/>
</dbReference>
<dbReference type="PROSITE" id="PS50056">
    <property type="entry name" value="TYR_PHOSPHATASE_2"/>
    <property type="match status" value="1"/>
</dbReference>
<evidence type="ECO:0000313" key="2">
    <source>
        <dbReference type="EMBL" id="TFK38701.1"/>
    </source>
</evidence>
<dbReference type="PROSITE" id="PS00383">
    <property type="entry name" value="TYR_PHOSPHATASE_1"/>
    <property type="match status" value="1"/>
</dbReference>
<sequence length="261" mass="28640">MSSSLPPPFVSVEGLFNTRAVGGYTLTSGQKVKPAVLYRSGEITRITPRGEEELLKLGVRKIFDLRADGEIATFNTPSPGIDGVEIRHTPISRLAKFGPDRIVSLLKQFQENELGTFLTENKDVLEIAGPALNEILTHIRDHPESPCLIHCTAGKDRTGLVVAIILMMLGVDDRDIIADYALTTIGLEPVIPIFVARLSKVKEYLDNEEGTRNMGSSKPEIMAATLKMIREEFGSAETYIKGYTSISEAEISAIKQNLLVQ</sequence>
<feature type="domain" description="Tyrosine specific protein phosphatases" evidence="1">
    <location>
        <begin position="133"/>
        <end position="177"/>
    </location>
</feature>
<dbReference type="Proteomes" id="UP000308652">
    <property type="component" value="Unassembled WGS sequence"/>
</dbReference>
<dbReference type="Pfam" id="PF13350">
    <property type="entry name" value="Y_phosphatase3"/>
    <property type="match status" value="1"/>
</dbReference>
<organism evidence="2 3">
    <name type="scientific">Crucibulum laeve</name>
    <dbReference type="NCBI Taxonomy" id="68775"/>
    <lineage>
        <taxon>Eukaryota</taxon>
        <taxon>Fungi</taxon>
        <taxon>Dikarya</taxon>
        <taxon>Basidiomycota</taxon>
        <taxon>Agaricomycotina</taxon>
        <taxon>Agaricomycetes</taxon>
        <taxon>Agaricomycetidae</taxon>
        <taxon>Agaricales</taxon>
        <taxon>Agaricineae</taxon>
        <taxon>Nidulariaceae</taxon>
        <taxon>Crucibulum</taxon>
    </lineage>
</organism>
<accession>A0A5C3MC32</accession>
<dbReference type="InterPro" id="IPR016130">
    <property type="entry name" value="Tyr_Pase_AS"/>
</dbReference>
<dbReference type="GO" id="GO:0004721">
    <property type="term" value="F:phosphoprotein phosphatase activity"/>
    <property type="evidence" value="ECO:0007669"/>
    <property type="project" value="InterPro"/>
</dbReference>
<evidence type="ECO:0000313" key="3">
    <source>
        <dbReference type="Proteomes" id="UP000308652"/>
    </source>
</evidence>
<dbReference type="InterPro" id="IPR029021">
    <property type="entry name" value="Prot-tyrosine_phosphatase-like"/>
</dbReference>
<dbReference type="EMBL" id="ML213602">
    <property type="protein sequence ID" value="TFK38701.1"/>
    <property type="molecule type" value="Genomic_DNA"/>
</dbReference>
<name>A0A5C3MC32_9AGAR</name>